<reference evidence="1 2" key="1">
    <citation type="submission" date="2020-06" db="EMBL/GenBank/DDBJ databases">
        <authorList>
            <consortium name="Wellcome Sanger Institute Data Sharing"/>
        </authorList>
    </citation>
    <scope>NUCLEOTIDE SEQUENCE [LARGE SCALE GENOMIC DNA]</scope>
</reference>
<dbReference type="RefSeq" id="XP_028847941.1">
    <property type="nucleotide sequence ID" value="XM_028992108.1"/>
</dbReference>
<name>A0AAY4B4L3_9TELE</name>
<dbReference type="PANTHER" id="PTHR15131:SF3">
    <property type="entry name" value="SNRNA-ACTIVATING PROTEIN COMPLEX SUBUNIT 1"/>
    <property type="match status" value="1"/>
</dbReference>
<dbReference type="Pfam" id="PF09808">
    <property type="entry name" value="SNAPC1"/>
    <property type="match status" value="1"/>
</dbReference>
<dbReference type="PANTHER" id="PTHR15131">
    <property type="entry name" value="SMALL NUCLEAR RNA ACTIVATING COMPLEX, POLYPEPTIDE 1"/>
    <property type="match status" value="1"/>
</dbReference>
<dbReference type="GO" id="GO:0042795">
    <property type="term" value="P:snRNA transcription by RNA polymerase II"/>
    <property type="evidence" value="ECO:0007669"/>
    <property type="project" value="TreeGrafter"/>
</dbReference>
<organism evidence="1 2">
    <name type="scientific">Denticeps clupeoides</name>
    <name type="common">denticle herring</name>
    <dbReference type="NCBI Taxonomy" id="299321"/>
    <lineage>
        <taxon>Eukaryota</taxon>
        <taxon>Metazoa</taxon>
        <taxon>Chordata</taxon>
        <taxon>Craniata</taxon>
        <taxon>Vertebrata</taxon>
        <taxon>Euteleostomi</taxon>
        <taxon>Actinopterygii</taxon>
        <taxon>Neopterygii</taxon>
        <taxon>Teleostei</taxon>
        <taxon>Clupei</taxon>
        <taxon>Clupeiformes</taxon>
        <taxon>Denticipitoidei</taxon>
        <taxon>Denticipitidae</taxon>
        <taxon>Denticeps</taxon>
    </lineage>
</organism>
<reference evidence="1" key="3">
    <citation type="submission" date="2025-09" db="UniProtKB">
        <authorList>
            <consortium name="Ensembl"/>
        </authorList>
    </citation>
    <scope>IDENTIFICATION</scope>
</reference>
<dbReference type="InterPro" id="IPR019188">
    <property type="entry name" value="SNAPC1"/>
</dbReference>
<keyword evidence="2" id="KW-1185">Reference proteome</keyword>
<dbReference type="Proteomes" id="UP000694580">
    <property type="component" value="Chromosome 1"/>
</dbReference>
<dbReference type="GO" id="GO:0019185">
    <property type="term" value="C:snRNA-activating protein complex"/>
    <property type="evidence" value="ECO:0007669"/>
    <property type="project" value="TreeGrafter"/>
</dbReference>
<dbReference type="GeneID" id="114797293"/>
<protein>
    <recommendedName>
        <fullName evidence="3">snRNA-activating protein complex subunit 1</fullName>
    </recommendedName>
</protein>
<dbReference type="Ensembl" id="ENSDCDT00010016905.1">
    <property type="protein sequence ID" value="ENSDCDP00010015939.1"/>
    <property type="gene ID" value="ENSDCDG00010007341.1"/>
</dbReference>
<evidence type="ECO:0000313" key="2">
    <source>
        <dbReference type="Proteomes" id="UP000694580"/>
    </source>
</evidence>
<evidence type="ECO:0000313" key="1">
    <source>
        <dbReference type="Ensembl" id="ENSDCDP00010015939.1"/>
    </source>
</evidence>
<sequence>MATFKESLKKDLEELLGRFQATGTVRYQEFSAVWREMNFSSIFYGCVELGDNNAFTRDILAAASRYFLPPNSFQIRVGALYLLHGLYHSQPAFPQQKIRIALKEWEDIVTFQQEASNAQHYDVVYILWKLRQDKAFCFTAMPIKLNFRSKKKIKPPANCESFIDPPVRPQELMNNDSLEEIANIHQHYEELKAAISAEPGKANSKISLVQQDLVSKVRNRLTAFAHWQKSERETEKAAEEDSEETMQMQECSRRAELLASIKSKSFGQPIEVSRARRHRAITVAAVDTVQGPSRTRRESLKKRTLRCLVGQGPVCEDLLKPTKLWRLTSVGQEEERDQKPKRRFKY</sequence>
<accession>A0AAY4B4L3</accession>
<dbReference type="GO" id="GO:0042796">
    <property type="term" value="P:snRNA transcription by RNA polymerase III"/>
    <property type="evidence" value="ECO:0007669"/>
    <property type="project" value="TreeGrafter"/>
</dbReference>
<dbReference type="AlphaFoldDB" id="A0AAY4B4L3"/>
<dbReference type="GO" id="GO:0043565">
    <property type="term" value="F:sequence-specific DNA binding"/>
    <property type="evidence" value="ECO:0007669"/>
    <property type="project" value="TreeGrafter"/>
</dbReference>
<gene>
    <name evidence="1" type="primary">snapc1b</name>
</gene>
<evidence type="ECO:0008006" key="3">
    <source>
        <dbReference type="Google" id="ProtNLM"/>
    </source>
</evidence>
<reference evidence="1" key="2">
    <citation type="submission" date="2025-08" db="UniProtKB">
        <authorList>
            <consortium name="Ensembl"/>
        </authorList>
    </citation>
    <scope>IDENTIFICATION</scope>
</reference>
<dbReference type="GeneTree" id="ENSGT00390000018691"/>
<proteinExistence type="predicted"/>